<organism evidence="2 3">
    <name type="scientific">Apiospora hydei</name>
    <dbReference type="NCBI Taxonomy" id="1337664"/>
    <lineage>
        <taxon>Eukaryota</taxon>
        <taxon>Fungi</taxon>
        <taxon>Dikarya</taxon>
        <taxon>Ascomycota</taxon>
        <taxon>Pezizomycotina</taxon>
        <taxon>Sordariomycetes</taxon>
        <taxon>Xylariomycetidae</taxon>
        <taxon>Amphisphaeriales</taxon>
        <taxon>Apiosporaceae</taxon>
        <taxon>Apiospora</taxon>
    </lineage>
</organism>
<name>A0ABR1VJ25_9PEZI</name>
<evidence type="ECO:0000313" key="3">
    <source>
        <dbReference type="Proteomes" id="UP001433268"/>
    </source>
</evidence>
<comment type="caution">
    <text evidence="2">The sequence shown here is derived from an EMBL/GenBank/DDBJ whole genome shotgun (WGS) entry which is preliminary data.</text>
</comment>
<proteinExistence type="predicted"/>
<dbReference type="GeneID" id="92048815"/>
<dbReference type="RefSeq" id="XP_066665045.1">
    <property type="nucleotide sequence ID" value="XM_066815755.1"/>
</dbReference>
<reference evidence="2 3" key="1">
    <citation type="submission" date="2023-01" db="EMBL/GenBank/DDBJ databases">
        <title>Analysis of 21 Apiospora genomes using comparative genomics revels a genus with tremendous synthesis potential of carbohydrate active enzymes and secondary metabolites.</title>
        <authorList>
            <person name="Sorensen T."/>
        </authorList>
    </citation>
    <scope>NUCLEOTIDE SEQUENCE [LARGE SCALE GENOMIC DNA]</scope>
    <source>
        <strain evidence="2 3">CBS 114990</strain>
    </source>
</reference>
<accession>A0ABR1VJ25</accession>
<feature type="compositionally biased region" description="Basic residues" evidence="1">
    <location>
        <begin position="201"/>
        <end position="215"/>
    </location>
</feature>
<evidence type="ECO:0000313" key="2">
    <source>
        <dbReference type="EMBL" id="KAK8071237.1"/>
    </source>
</evidence>
<protein>
    <submittedName>
        <fullName evidence="2">Uncharacterized protein</fullName>
    </submittedName>
</protein>
<feature type="region of interest" description="Disordered" evidence="1">
    <location>
        <begin position="167"/>
        <end position="215"/>
    </location>
</feature>
<dbReference type="EMBL" id="JAQQWN010000008">
    <property type="protein sequence ID" value="KAK8071237.1"/>
    <property type="molecule type" value="Genomic_DNA"/>
</dbReference>
<dbReference type="Proteomes" id="UP001433268">
    <property type="component" value="Unassembled WGS sequence"/>
</dbReference>
<keyword evidence="3" id="KW-1185">Reference proteome</keyword>
<gene>
    <name evidence="2" type="ORF">PG997_011440</name>
</gene>
<evidence type="ECO:0000256" key="1">
    <source>
        <dbReference type="SAM" id="MobiDB-lite"/>
    </source>
</evidence>
<sequence length="215" mass="24415">MCQYYDYYHTYLGCIYADPAHDPNDVSPEPEQQNSEEEATNQHHDEADRTRPAPQRSVFGFQFLNRNASRPDGPVEMSQPREESVGGGGIVDPPKKPQHKIREVRIIQCPEALEYGNQNDPPQDRHCPGEFMVNIDDYSDGQRHVPGQTDADDACPVCVAVERAENEAQVRKRVLHSAALEPNPPPPDTGETAQVSNDRRERRHSHHRNRHPSRN</sequence>
<feature type="region of interest" description="Disordered" evidence="1">
    <location>
        <begin position="22"/>
        <end position="99"/>
    </location>
</feature>
<feature type="compositionally biased region" description="Basic and acidic residues" evidence="1">
    <location>
        <begin position="40"/>
        <end position="51"/>
    </location>
</feature>